<accession>A0A562TJB7</accession>
<keyword evidence="5" id="KW-1185">Reference proteome</keyword>
<dbReference type="InterPro" id="IPR032095">
    <property type="entry name" value="Sacchrp_dh-like_C"/>
</dbReference>
<feature type="domain" description="Saccharopine dehydrogenase NADP binding" evidence="2">
    <location>
        <begin position="123"/>
        <end position="264"/>
    </location>
</feature>
<evidence type="ECO:0000313" key="4">
    <source>
        <dbReference type="EMBL" id="TWI93388.1"/>
    </source>
</evidence>
<dbReference type="Pfam" id="PF03435">
    <property type="entry name" value="Sacchrp_dh_NADP"/>
    <property type="match status" value="1"/>
</dbReference>
<feature type="domain" description="Saccharopine dehydrogenase-like C-terminal" evidence="3">
    <location>
        <begin position="268"/>
        <end position="551"/>
    </location>
</feature>
<evidence type="ECO:0000259" key="3">
    <source>
        <dbReference type="Pfam" id="PF16653"/>
    </source>
</evidence>
<feature type="region of interest" description="Disordered" evidence="1">
    <location>
        <begin position="1"/>
        <end position="114"/>
    </location>
</feature>
<proteinExistence type="predicted"/>
<evidence type="ECO:0000259" key="2">
    <source>
        <dbReference type="Pfam" id="PF03435"/>
    </source>
</evidence>
<organism evidence="4 5">
    <name type="scientific">Roseibium hamelinense</name>
    <dbReference type="NCBI Taxonomy" id="150831"/>
    <lineage>
        <taxon>Bacteria</taxon>
        <taxon>Pseudomonadati</taxon>
        <taxon>Pseudomonadota</taxon>
        <taxon>Alphaproteobacteria</taxon>
        <taxon>Hyphomicrobiales</taxon>
        <taxon>Stappiaceae</taxon>
        <taxon>Roseibium</taxon>
    </lineage>
</organism>
<comment type="caution">
    <text evidence="4">The sequence shown here is derived from an EMBL/GenBank/DDBJ whole genome shotgun (WGS) entry which is preliminary data.</text>
</comment>
<dbReference type="InterPro" id="IPR005097">
    <property type="entry name" value="Sacchrp_dh_NADP-bd"/>
</dbReference>
<feature type="compositionally biased region" description="Low complexity" evidence="1">
    <location>
        <begin position="83"/>
        <end position="95"/>
    </location>
</feature>
<feature type="compositionally biased region" description="Low complexity" evidence="1">
    <location>
        <begin position="8"/>
        <end position="28"/>
    </location>
</feature>
<name>A0A562TJB7_9HYPH</name>
<evidence type="ECO:0000313" key="5">
    <source>
        <dbReference type="Proteomes" id="UP000320593"/>
    </source>
</evidence>
<dbReference type="InterPro" id="IPR023181">
    <property type="entry name" value="Homospermid_syn-like_C"/>
</dbReference>
<feature type="compositionally biased region" description="Low complexity" evidence="1">
    <location>
        <begin position="48"/>
        <end position="59"/>
    </location>
</feature>
<dbReference type="Proteomes" id="UP000320593">
    <property type="component" value="Unassembled WGS sequence"/>
</dbReference>
<protein>
    <submittedName>
        <fullName evidence="4">Homospermidine synthase</fullName>
    </submittedName>
</protein>
<gene>
    <name evidence="4" type="ORF">JM93_00944</name>
</gene>
<sequence length="584" mass="63832">MSDETTGKAPKAAAPQKPAKKPASAKPANGRSAKASTPQSSETKSRATKTSAAKAPAQKKTARAKAVPVDPASADKAVKKPAAKPAATRTTAARKTAAKKTARKPAPHIRKAPVHGTITGPLVMIGLGSIGKGALPLIERHFEFDAKRFTVIDPVDTDAKLVTDRGYAFQKAALTPDNYKEILTPLLTEGKGQGFVVNLSVDTSSLDIMKLCRKLGVLYIDTVVEPWPGFYFDDKASAADRTNYALRETVRKEKKKNPGGTTAVSCCGANPGMVSWFVKQALLDIAADLGLKAKTPDSQKGWAKLMKKAGVKGIHIAERDTQRATAPKPMDEFWNTWSVEGFLSEGFQPAELGWGTHERWKPKNAHEHKKGCRAAIYLEQPGASTRVRTWCPTPGAQYGFLVTHNEAISIADYFTVEEGKKLKFRPTCHYAYHPANVAVLSLHELFGSAGKVQDKLHVLDEREIQDGTDELGVLLYGHKKNAYWYGSQLSIEETRKLAPYQNATGLQVTSAVLAGMVWALENPEAGIVETDEMDHARCLEIQKPYLGPVKGYYTDWTPLDGRPGFFPEDLDETDPWQFKNILVR</sequence>
<dbReference type="Gene3D" id="3.30.360.30">
    <property type="entry name" value="homospermidine synthase like"/>
    <property type="match status" value="1"/>
</dbReference>
<dbReference type="EMBL" id="VLLF01000001">
    <property type="protein sequence ID" value="TWI93388.1"/>
    <property type="molecule type" value="Genomic_DNA"/>
</dbReference>
<evidence type="ECO:0000256" key="1">
    <source>
        <dbReference type="SAM" id="MobiDB-lite"/>
    </source>
</evidence>
<dbReference type="AlphaFoldDB" id="A0A562TJB7"/>
<feature type="compositionally biased region" description="Basic residues" evidence="1">
    <location>
        <begin position="96"/>
        <end position="113"/>
    </location>
</feature>
<dbReference type="Pfam" id="PF16653">
    <property type="entry name" value="Sacchrp_dh_C"/>
    <property type="match status" value="1"/>
</dbReference>
<reference evidence="4 5" key="1">
    <citation type="submission" date="2019-07" db="EMBL/GenBank/DDBJ databases">
        <title>Genomic Encyclopedia of Archaeal and Bacterial Type Strains, Phase II (KMG-II): from individual species to whole genera.</title>
        <authorList>
            <person name="Goeker M."/>
        </authorList>
    </citation>
    <scope>NUCLEOTIDE SEQUENCE [LARGE SCALE GENOMIC DNA]</scope>
    <source>
        <strain evidence="4 5">ATCC BAA-252</strain>
    </source>
</reference>
<dbReference type="Gene3D" id="3.40.50.720">
    <property type="entry name" value="NAD(P)-binding Rossmann-like Domain"/>
    <property type="match status" value="1"/>
</dbReference>